<accession>A0A9W5XLC2</accession>
<feature type="transmembrane region" description="Helical" evidence="10">
    <location>
        <begin position="46"/>
        <end position="63"/>
    </location>
</feature>
<dbReference type="OrthoDB" id="227596at2"/>
<evidence type="ECO:0000313" key="12">
    <source>
        <dbReference type="EMBL" id="GIJ33603.1"/>
    </source>
</evidence>
<dbReference type="Gene3D" id="3.30.565.10">
    <property type="entry name" value="Histidine kinase-like ATPase, C-terminal domain"/>
    <property type="match status" value="1"/>
</dbReference>
<evidence type="ECO:0000259" key="11">
    <source>
        <dbReference type="SMART" id="SM00387"/>
    </source>
</evidence>
<dbReference type="SMART" id="SM00387">
    <property type="entry name" value="HATPase_c"/>
    <property type="match status" value="1"/>
</dbReference>
<dbReference type="Proteomes" id="UP000607311">
    <property type="component" value="Unassembled WGS sequence"/>
</dbReference>
<keyword evidence="10" id="KW-0472">Membrane</keyword>
<evidence type="ECO:0000256" key="6">
    <source>
        <dbReference type="ARBA" id="ARBA00022777"/>
    </source>
</evidence>
<comment type="catalytic activity">
    <reaction evidence="1">
        <text>ATP + protein L-histidine = ADP + protein N-phospho-L-histidine.</text>
        <dbReference type="EC" id="2.7.13.3"/>
    </reaction>
</comment>
<evidence type="ECO:0000256" key="5">
    <source>
        <dbReference type="ARBA" id="ARBA00022741"/>
    </source>
</evidence>
<evidence type="ECO:0000256" key="1">
    <source>
        <dbReference type="ARBA" id="ARBA00000085"/>
    </source>
</evidence>
<reference evidence="12" key="1">
    <citation type="submission" date="2021-01" db="EMBL/GenBank/DDBJ databases">
        <title>Whole genome shotgun sequence of Verrucosispora sediminis NBRC 107745.</title>
        <authorList>
            <person name="Komaki H."/>
            <person name="Tamura T."/>
        </authorList>
    </citation>
    <scope>NUCLEOTIDE SEQUENCE</scope>
    <source>
        <strain evidence="12">NBRC 107745</strain>
    </source>
</reference>
<dbReference type="EC" id="2.7.13.3" evidence="2"/>
<dbReference type="GO" id="GO:0046983">
    <property type="term" value="F:protein dimerization activity"/>
    <property type="evidence" value="ECO:0007669"/>
    <property type="project" value="InterPro"/>
</dbReference>
<dbReference type="GO" id="GO:0000155">
    <property type="term" value="F:phosphorelay sensor kinase activity"/>
    <property type="evidence" value="ECO:0007669"/>
    <property type="project" value="InterPro"/>
</dbReference>
<feature type="domain" description="Histidine kinase/HSP90-like ATPase" evidence="11">
    <location>
        <begin position="351"/>
        <end position="443"/>
    </location>
</feature>
<evidence type="ECO:0000256" key="3">
    <source>
        <dbReference type="ARBA" id="ARBA00022553"/>
    </source>
</evidence>
<dbReference type="Gene3D" id="1.20.5.1930">
    <property type="match status" value="1"/>
</dbReference>
<dbReference type="Pfam" id="PF23539">
    <property type="entry name" value="DUF7134"/>
    <property type="match status" value="1"/>
</dbReference>
<dbReference type="PANTHER" id="PTHR24421:SF10">
    <property type="entry name" value="NITRATE_NITRITE SENSOR PROTEIN NARQ"/>
    <property type="match status" value="1"/>
</dbReference>
<proteinExistence type="predicted"/>
<comment type="caution">
    <text evidence="12">The sequence shown here is derived from an EMBL/GenBank/DDBJ whole genome shotgun (WGS) entry which is preliminary data.</text>
</comment>
<feature type="transmembrane region" description="Helical" evidence="10">
    <location>
        <begin position="185"/>
        <end position="206"/>
    </location>
</feature>
<dbReference type="InterPro" id="IPR055558">
    <property type="entry name" value="DUF7134"/>
</dbReference>
<dbReference type="EMBL" id="BOPD01000015">
    <property type="protein sequence ID" value="GIJ33603.1"/>
    <property type="molecule type" value="Genomic_DNA"/>
</dbReference>
<keyword evidence="6" id="KW-0418">Kinase</keyword>
<dbReference type="InterPro" id="IPR050482">
    <property type="entry name" value="Sensor_HK_TwoCompSys"/>
</dbReference>
<dbReference type="AlphaFoldDB" id="A0A9W5XLC2"/>
<evidence type="ECO:0000256" key="9">
    <source>
        <dbReference type="SAM" id="MobiDB-lite"/>
    </source>
</evidence>
<dbReference type="PANTHER" id="PTHR24421">
    <property type="entry name" value="NITRATE/NITRITE SENSOR PROTEIN NARX-RELATED"/>
    <property type="match status" value="1"/>
</dbReference>
<feature type="compositionally biased region" description="Basic and acidic residues" evidence="9">
    <location>
        <begin position="11"/>
        <end position="38"/>
    </location>
</feature>
<gene>
    <name evidence="12" type="ORF">Vse01_27510</name>
</gene>
<dbReference type="GO" id="GO:0005524">
    <property type="term" value="F:ATP binding"/>
    <property type="evidence" value="ECO:0007669"/>
    <property type="project" value="UniProtKB-KW"/>
</dbReference>
<dbReference type="CDD" id="cd16917">
    <property type="entry name" value="HATPase_UhpB-NarQ-NarX-like"/>
    <property type="match status" value="1"/>
</dbReference>
<evidence type="ECO:0000256" key="2">
    <source>
        <dbReference type="ARBA" id="ARBA00012438"/>
    </source>
</evidence>
<evidence type="ECO:0000256" key="8">
    <source>
        <dbReference type="ARBA" id="ARBA00023012"/>
    </source>
</evidence>
<evidence type="ECO:0000313" key="13">
    <source>
        <dbReference type="Proteomes" id="UP000607311"/>
    </source>
</evidence>
<feature type="region of interest" description="Disordered" evidence="9">
    <location>
        <begin position="1"/>
        <end position="38"/>
    </location>
</feature>
<keyword evidence="5" id="KW-0547">Nucleotide-binding</keyword>
<evidence type="ECO:0000256" key="10">
    <source>
        <dbReference type="SAM" id="Phobius"/>
    </source>
</evidence>
<keyword evidence="4" id="KW-0808">Transferase</keyword>
<dbReference type="InterPro" id="IPR003594">
    <property type="entry name" value="HATPase_dom"/>
</dbReference>
<sequence>MLPRVSTETADEWRQPAESTDAWRRAESSDEWRRPGPTPEQRRLDLFAGLAATALALLSLTLARSTGAFLLGPPPSGVEQLFWTVAVPLPLIWRRRFPVAATLAVSAAFIGSQVRAVPEWQLSTWALFIAIYTLGAWGRDRRLSRRLRIGVIVAMFTWMGIALSINYRTLTTEDFADAVGPVPPVLAAIVTGVLVNALYFGFAYFFGETAWVAARREHQLAEQAERLRRSQAEVREHAVVGERVRIARELHDVVAHHVSVMGVQAAACRRVFDKDPAKARTALVSIEETARQAVDELRRMLGVLRARDGDAENTRQPAGIDRIAALVDRAGEAGLRATLGVYGDPQPLPESVSQAAYRVVQEAVTNVLKHATGASLLDVRIRYLAQEMEVEVSDDGRASRSANADGLGLIGMRERVATHGGELEVGPRTGGGWRVRVRFPLPAGSPA</sequence>
<dbReference type="InterPro" id="IPR036890">
    <property type="entry name" value="HATPase_C_sf"/>
</dbReference>
<feature type="transmembrane region" description="Helical" evidence="10">
    <location>
        <begin position="149"/>
        <end position="165"/>
    </location>
</feature>
<keyword evidence="7" id="KW-0067">ATP-binding</keyword>
<keyword evidence="3" id="KW-0597">Phosphoprotein</keyword>
<dbReference type="Pfam" id="PF07730">
    <property type="entry name" value="HisKA_3"/>
    <property type="match status" value="1"/>
</dbReference>
<organism evidence="12 13">
    <name type="scientific">Micromonospora sediminimaris</name>
    <dbReference type="NCBI Taxonomy" id="547162"/>
    <lineage>
        <taxon>Bacteria</taxon>
        <taxon>Bacillati</taxon>
        <taxon>Actinomycetota</taxon>
        <taxon>Actinomycetes</taxon>
        <taxon>Micromonosporales</taxon>
        <taxon>Micromonosporaceae</taxon>
        <taxon>Micromonospora</taxon>
    </lineage>
</organism>
<evidence type="ECO:0000256" key="7">
    <source>
        <dbReference type="ARBA" id="ARBA00022840"/>
    </source>
</evidence>
<keyword evidence="10" id="KW-0812">Transmembrane</keyword>
<keyword evidence="8" id="KW-0902">Two-component regulatory system</keyword>
<keyword evidence="10" id="KW-1133">Transmembrane helix</keyword>
<name>A0A9W5XLC2_9ACTN</name>
<protein>
    <recommendedName>
        <fullName evidence="2">histidine kinase</fullName>
        <ecNumber evidence="2">2.7.13.3</ecNumber>
    </recommendedName>
</protein>
<evidence type="ECO:0000256" key="4">
    <source>
        <dbReference type="ARBA" id="ARBA00022679"/>
    </source>
</evidence>
<keyword evidence="13" id="KW-1185">Reference proteome</keyword>
<dbReference type="SUPFAM" id="SSF55874">
    <property type="entry name" value="ATPase domain of HSP90 chaperone/DNA topoisomerase II/histidine kinase"/>
    <property type="match status" value="1"/>
</dbReference>
<dbReference type="InterPro" id="IPR011712">
    <property type="entry name" value="Sig_transdc_His_kin_sub3_dim/P"/>
</dbReference>
<dbReference type="GO" id="GO:0016020">
    <property type="term" value="C:membrane"/>
    <property type="evidence" value="ECO:0007669"/>
    <property type="project" value="InterPro"/>
</dbReference>
<dbReference type="Pfam" id="PF02518">
    <property type="entry name" value="HATPase_c"/>
    <property type="match status" value="1"/>
</dbReference>
<feature type="transmembrane region" description="Helical" evidence="10">
    <location>
        <begin position="120"/>
        <end position="137"/>
    </location>
</feature>